<reference evidence="5" key="1">
    <citation type="journal article" date="2019" name="Nat. Commun.">
        <title>Expansion of phycobilisome linker gene families in mesophilic red algae.</title>
        <authorList>
            <person name="Lee J."/>
            <person name="Kim D."/>
            <person name="Bhattacharya D."/>
            <person name="Yoon H.S."/>
        </authorList>
    </citation>
    <scope>NUCLEOTIDE SEQUENCE [LARGE SCALE GENOMIC DNA]</scope>
    <source>
        <strain evidence="5">CCMP 1328</strain>
    </source>
</reference>
<evidence type="ECO:0000256" key="2">
    <source>
        <dbReference type="SAM" id="MobiDB-lite"/>
    </source>
</evidence>
<dbReference type="SMART" id="SM00755">
    <property type="entry name" value="Grip"/>
    <property type="match status" value="1"/>
</dbReference>
<feature type="coiled-coil region" evidence="1">
    <location>
        <begin position="784"/>
        <end position="871"/>
    </location>
</feature>
<feature type="region of interest" description="Disordered" evidence="2">
    <location>
        <begin position="295"/>
        <end position="314"/>
    </location>
</feature>
<comment type="caution">
    <text evidence="4">The sequence shown here is derived from an EMBL/GenBank/DDBJ whole genome shotgun (WGS) entry which is preliminary data.</text>
</comment>
<feature type="coiled-coil region" evidence="1">
    <location>
        <begin position="69"/>
        <end position="196"/>
    </location>
</feature>
<dbReference type="Pfam" id="PF01465">
    <property type="entry name" value="GRIP"/>
    <property type="match status" value="1"/>
</dbReference>
<feature type="coiled-coil region" evidence="1">
    <location>
        <begin position="486"/>
        <end position="541"/>
    </location>
</feature>
<feature type="region of interest" description="Disordered" evidence="2">
    <location>
        <begin position="885"/>
        <end position="920"/>
    </location>
</feature>
<accession>A0A5J4YZ25</accession>
<dbReference type="AlphaFoldDB" id="A0A5J4YZ25"/>
<evidence type="ECO:0000313" key="5">
    <source>
        <dbReference type="Proteomes" id="UP000324585"/>
    </source>
</evidence>
<organism evidence="4 5">
    <name type="scientific">Porphyridium purpureum</name>
    <name type="common">Red alga</name>
    <name type="synonym">Porphyridium cruentum</name>
    <dbReference type="NCBI Taxonomy" id="35688"/>
    <lineage>
        <taxon>Eukaryota</taxon>
        <taxon>Rhodophyta</taxon>
        <taxon>Bangiophyceae</taxon>
        <taxon>Porphyridiales</taxon>
        <taxon>Porphyridiaceae</taxon>
        <taxon>Porphyridium</taxon>
    </lineage>
</organism>
<dbReference type="Proteomes" id="UP000324585">
    <property type="component" value="Unassembled WGS sequence"/>
</dbReference>
<protein>
    <submittedName>
        <fullName evidence="4">Protein GRIP</fullName>
    </submittedName>
</protein>
<evidence type="ECO:0000256" key="1">
    <source>
        <dbReference type="SAM" id="Coils"/>
    </source>
</evidence>
<evidence type="ECO:0000259" key="3">
    <source>
        <dbReference type="PROSITE" id="PS50913"/>
    </source>
</evidence>
<feature type="domain" description="GRIP" evidence="3">
    <location>
        <begin position="989"/>
        <end position="1036"/>
    </location>
</feature>
<keyword evidence="1" id="KW-0175">Coiled coil</keyword>
<name>A0A5J4YZ25_PORPP</name>
<feature type="compositionally biased region" description="Low complexity" evidence="2">
    <location>
        <begin position="911"/>
        <end position="920"/>
    </location>
</feature>
<feature type="region of interest" description="Disordered" evidence="2">
    <location>
        <begin position="403"/>
        <end position="435"/>
    </location>
</feature>
<sequence>MKRLGRRAGSGACVEQRFVLCGAYEWYALWEGALAGGRMEWIGGALGGEAGQPRRAAGEAGGGAAAGMIKERDELIESMRQQMQMLKEEMRRKDEEAQRQEADAKERLQLASSRAKEVMRTHLQQFQAERVELQAQIERMQNEVQQQQAGGAPNTDEYVGSADAECTKCAELAAEQSRLQEQLQSLQAQVHEARESAVEDARHQAEHQALDKENDDKAQVAERERVASEQWSRERAKLLADLEQKTAECSQIAEELYQCKAQLQSMVEKADETSTSHARQVAELRSCVASLREEHDKINRRGENNDEDQTRDTHDIREMSAELEATKAARDAAMRQLEQERDRAEKNKAGDVIAITSMEATVAEQAHQISALRSEVDKKAEESGQARAELESIQAAMSVLQRKADEEKEAKRAVELDKRDETALNEAQKERDDAQELVEELALQLEAKSTELDRVSAELQQRSGKEFTAPGNAPPAAAAVADESLVNELLEQVSLAEEREKAFKKRLEVAEEETFALQKKVLELEDSLRQAEQGLEAANAAATAAPAAGPAVPAAPLSAASLPSNDTMVGRIKELEAALVEKEKESNKVKEKARQFLKELNQEKRELELKLKSETERMQAERDAREREHADALQRAEQESRDARVGARQLEGALTLVREKDERIGDLQRALDDSLRNVDALRSQLTGLEAEFEAYRSRAGSTLQQRTEQLKAARAETERLTVSLRVRAEEAERGRDELLARLDASSDVEAALVGKDRAIADLHVQIRQAHEERLSAELAASENISELTRQLEAVQSDLNALRSQGQDAEVRNGQLLLKVELAERGRADAIEQLEQLREQWQLEERGLRSRMKVLEEQITSMRNEARKARSAQSAVDRVAAAAQKAYNHDSAVTKRSGGTGEDSPFGRASAGGQLSQGSQSPFLKSLGMELNPAELENHDEVLSRLRAEALQTRSEANATKQELDRVVEELSRLRKEFNAVEGRLAAAQTLKDGVPYEFLKNVVLRFLETDDLNTLLPVMGTVLSFTPDEITSVKESRAARAKKRSSLMGRSWYQT</sequence>
<keyword evidence="5" id="KW-1185">Reference proteome</keyword>
<feature type="coiled-coil region" evidence="1">
    <location>
        <begin position="935"/>
        <end position="990"/>
    </location>
</feature>
<feature type="coiled-coil region" evidence="1">
    <location>
        <begin position="228"/>
        <end position="255"/>
    </location>
</feature>
<dbReference type="Gene3D" id="1.10.220.60">
    <property type="entry name" value="GRIP domain"/>
    <property type="match status" value="1"/>
</dbReference>
<dbReference type="OMA" id="TEECDKQ"/>
<feature type="compositionally biased region" description="Basic and acidic residues" evidence="2">
    <location>
        <begin position="403"/>
        <end position="434"/>
    </location>
</feature>
<evidence type="ECO:0000313" key="4">
    <source>
        <dbReference type="EMBL" id="KAA8495717.1"/>
    </source>
</evidence>
<dbReference type="OrthoDB" id="1926336at2759"/>
<proteinExistence type="predicted"/>
<dbReference type="EMBL" id="VRMN01000003">
    <property type="protein sequence ID" value="KAA8495717.1"/>
    <property type="molecule type" value="Genomic_DNA"/>
</dbReference>
<gene>
    <name evidence="4" type="ORF">FVE85_1872</name>
</gene>
<dbReference type="InterPro" id="IPR000237">
    <property type="entry name" value="GRIP_dom"/>
</dbReference>
<feature type="region of interest" description="Disordered" evidence="2">
    <location>
        <begin position="615"/>
        <end position="644"/>
    </location>
</feature>
<dbReference type="PROSITE" id="PS50913">
    <property type="entry name" value="GRIP"/>
    <property type="match status" value="1"/>
</dbReference>